<dbReference type="Proteomes" id="UP000195607">
    <property type="component" value="Chromosome I"/>
</dbReference>
<accession>A0A1N5WQB6</accession>
<reference evidence="9 12" key="1">
    <citation type="submission" date="2016-04" db="EMBL/GenBank/DDBJ databases">
        <authorList>
            <person name="Evans L.H."/>
            <person name="Alamgir A."/>
            <person name="Owens N."/>
            <person name="Weber N.D."/>
            <person name="Virtaneva K."/>
            <person name="Barbian K."/>
            <person name="Babar A."/>
            <person name="Rosenke K."/>
        </authorList>
    </citation>
    <scope>NUCLEOTIDE SEQUENCE [LARGE SCALE GENOMIC DNA]</scope>
    <source>
        <strain evidence="9">S5</strain>
        <strain evidence="12">S5(T) (JCM 30642 \VKM B-2941)</strain>
    </source>
</reference>
<evidence type="ECO:0000256" key="4">
    <source>
        <dbReference type="ARBA" id="ARBA00022723"/>
    </source>
</evidence>
<proteinExistence type="inferred from homology"/>
<dbReference type="Gene3D" id="3.90.400.10">
    <property type="entry name" value="Oligo-1,6-glucosidase, Domain 2"/>
    <property type="match status" value="1"/>
</dbReference>
<evidence type="ECO:0000313" key="11">
    <source>
        <dbReference type="Proteomes" id="UP000187822"/>
    </source>
</evidence>
<dbReference type="SUPFAM" id="SSF51011">
    <property type="entry name" value="Glycosyl hydrolase domain"/>
    <property type="match status" value="1"/>
</dbReference>
<feature type="domain" description="Glycosyl hydrolase family 13 catalytic" evidence="8">
    <location>
        <begin position="17"/>
        <end position="410"/>
    </location>
</feature>
<name>A0A1N5WQB6_9ARCH</name>
<gene>
    <name evidence="10" type="ORF">CPM_1880</name>
    <name evidence="9" type="ORF">CSP5_1942</name>
</gene>
<dbReference type="Gene3D" id="3.20.20.80">
    <property type="entry name" value="Glycosidases"/>
    <property type="match status" value="1"/>
</dbReference>
<dbReference type="InterPro" id="IPR013780">
    <property type="entry name" value="Glyco_hydro_b"/>
</dbReference>
<evidence type="ECO:0000256" key="2">
    <source>
        <dbReference type="ARBA" id="ARBA00005496"/>
    </source>
</evidence>
<evidence type="ECO:0000256" key="7">
    <source>
        <dbReference type="ARBA" id="ARBA00031378"/>
    </source>
</evidence>
<keyword evidence="9" id="KW-0808">Transferase</keyword>
<dbReference type="OrthoDB" id="18347at2157"/>
<dbReference type="STRING" id="1673428.CPM_1880"/>
<dbReference type="GO" id="GO:0046872">
    <property type="term" value="F:metal ion binding"/>
    <property type="evidence" value="ECO:0007669"/>
    <property type="project" value="UniProtKB-KW"/>
</dbReference>
<evidence type="ECO:0000256" key="6">
    <source>
        <dbReference type="ARBA" id="ARBA00023235"/>
    </source>
</evidence>
<reference evidence="11" key="2">
    <citation type="submission" date="2016-06" db="EMBL/GenBank/DDBJ databases">
        <authorList>
            <person name="Toshchakov V.S."/>
        </authorList>
    </citation>
    <scope>NUCLEOTIDE SEQUENCE [LARGE SCALE GENOMIC DNA]</scope>
    <source>
        <strain>PM4 (JCM 30641</strain>
        <strain evidence="11">\VKM B-2940)</strain>
    </source>
</reference>
<evidence type="ECO:0000256" key="3">
    <source>
        <dbReference type="ARBA" id="ARBA00012619"/>
    </source>
</evidence>
<evidence type="ECO:0000259" key="8">
    <source>
        <dbReference type="SMART" id="SM00642"/>
    </source>
</evidence>
<dbReference type="GO" id="GO:0047471">
    <property type="term" value="F:maltose alpha-D-glucosyltransferase activity"/>
    <property type="evidence" value="ECO:0007669"/>
    <property type="project" value="UniProtKB-EC"/>
</dbReference>
<dbReference type="InterPro" id="IPR012810">
    <property type="entry name" value="TreS/a-amylase_N"/>
</dbReference>
<evidence type="ECO:0000256" key="5">
    <source>
        <dbReference type="ARBA" id="ARBA00022837"/>
    </source>
</evidence>
<organism evidence="9 12">
    <name type="scientific">Cuniculiplasma divulgatum</name>
    <dbReference type="NCBI Taxonomy" id="1673428"/>
    <lineage>
        <taxon>Archaea</taxon>
        <taxon>Methanobacteriati</taxon>
        <taxon>Thermoplasmatota</taxon>
        <taxon>Thermoplasmata</taxon>
        <taxon>Thermoplasmatales</taxon>
        <taxon>Cuniculiplasmataceae</taxon>
        <taxon>Cuniculiplasma</taxon>
    </lineage>
</organism>
<dbReference type="Pfam" id="PF00128">
    <property type="entry name" value="Alpha-amylase"/>
    <property type="match status" value="2"/>
</dbReference>
<dbReference type="InterPro" id="IPR045857">
    <property type="entry name" value="O16G_dom_2"/>
</dbReference>
<dbReference type="AlphaFoldDB" id="A0A1N5WQB6"/>
<reference evidence="10" key="3">
    <citation type="submission" date="2016-06" db="EMBL/GenBank/DDBJ databases">
        <authorList>
            <person name="Olsen C.W."/>
            <person name="Carey S."/>
            <person name="Hinshaw L."/>
            <person name="Karasin A.I."/>
        </authorList>
    </citation>
    <scope>NUCLEOTIDE SEQUENCE [LARGE SCALE GENOMIC DNA]</scope>
    <source>
        <strain evidence="10">PM4</strain>
    </source>
</reference>
<dbReference type="GO" id="GO:0005975">
    <property type="term" value="P:carbohydrate metabolic process"/>
    <property type="evidence" value="ECO:0007669"/>
    <property type="project" value="InterPro"/>
</dbReference>
<dbReference type="SUPFAM" id="SSF51445">
    <property type="entry name" value="(Trans)glycosidases"/>
    <property type="match status" value="1"/>
</dbReference>
<keyword evidence="5" id="KW-0106">Calcium</keyword>
<protein>
    <recommendedName>
        <fullName evidence="3">maltose alpha-D-glucosyltransferase</fullName>
        <ecNumber evidence="3">5.4.99.16</ecNumber>
    </recommendedName>
    <alternativeName>
        <fullName evidence="7">Maltose alpha-D-glucosyltransferase</fullName>
    </alternativeName>
</protein>
<dbReference type="SMART" id="SM00642">
    <property type="entry name" value="Aamy"/>
    <property type="match status" value="1"/>
</dbReference>
<evidence type="ECO:0000256" key="1">
    <source>
        <dbReference type="ARBA" id="ARBA00001595"/>
    </source>
</evidence>
<dbReference type="EMBL" id="LT719092">
    <property type="protein sequence ID" value="SJK85656.1"/>
    <property type="molecule type" value="Genomic_DNA"/>
</dbReference>
<comment type="similarity">
    <text evidence="2">Belongs to the glycosyl hydrolase 13 family. TreS subfamily.</text>
</comment>
<dbReference type="NCBIfam" id="TIGR02456">
    <property type="entry name" value="treS_nterm"/>
    <property type="match status" value="1"/>
</dbReference>
<dbReference type="KEGG" id="cdiv:CPM_1880"/>
<dbReference type="EC" id="5.4.99.16" evidence="3"/>
<dbReference type="PANTHER" id="PTHR10357">
    <property type="entry name" value="ALPHA-AMYLASE FAMILY MEMBER"/>
    <property type="match status" value="1"/>
</dbReference>
<keyword evidence="4" id="KW-0479">Metal-binding</keyword>
<dbReference type="EMBL" id="LT671858">
    <property type="protein sequence ID" value="SIM87424.1"/>
    <property type="molecule type" value="Genomic_DNA"/>
</dbReference>
<dbReference type="Pfam" id="PF16657">
    <property type="entry name" value="Malt_amylase_C"/>
    <property type="match status" value="1"/>
</dbReference>
<keyword evidence="6" id="KW-0413">Isomerase</keyword>
<dbReference type="InterPro" id="IPR032091">
    <property type="entry name" value="Malt_amylase-like_C"/>
</dbReference>
<evidence type="ECO:0000313" key="9">
    <source>
        <dbReference type="EMBL" id="SIM87424.1"/>
    </source>
</evidence>
<dbReference type="FunFam" id="3.20.20.80:FF:000055">
    <property type="entry name" value="Trehalose synthase"/>
    <property type="match status" value="1"/>
</dbReference>
<comment type="catalytic activity">
    <reaction evidence="1">
        <text>D-maltose = alpha,alpha-trehalose</text>
        <dbReference type="Rhea" id="RHEA:15145"/>
        <dbReference type="ChEBI" id="CHEBI:16551"/>
        <dbReference type="ChEBI" id="CHEBI:17306"/>
        <dbReference type="EC" id="5.4.99.16"/>
    </reaction>
</comment>
<dbReference type="CDD" id="cd11334">
    <property type="entry name" value="AmyAc_TreS"/>
    <property type="match status" value="1"/>
</dbReference>
<sequence>MSDSQENLWYKDAIFYEVPVRSFYDSNGDGIGDFPGLTQKLDYIKSLGIDCIWLLPFYDSPLKDDGYDIRDYYSILPEYGTLKDFDNFMIEAHRLGIRVIADLVLNHVSDQIKWFQEARKDRTNSKRDWFVWSDTPDKYEGVRIIFIDTERSNWTLDPQTGQYYWHRFFSHQPDLNYDNPEVRDEMKKVIRFWLDRGLDGFRCDAVPYLFEREGTSCENLPETHEYFREIRKMIDEEYPGRILLAEANQWPEDAKKYFGNEDEFQMNFNFPLMPRIFIALAKEDAFPVENIISKTLPVPEKCSWGLFLRNHDELTLEMVSDEERDIMYSEYAKVPKMRLNLGIRRRLAPLVDNDRYALEFLNALIMSLPGSPILYYGDEINMGDNIYLGDRNGVRTPMQWSYDRNAGFSRSDPEQLYAPVIINSNYHYEVNNVESMSRLPSSFLNWLRKLIITRKRSAQVFGRGTIEFIHSDQKEILAFIRAYENQVILCVYNLSRKPSYVTMDLRKYSGWHVREMISLTRFPDIGELPYFFTLQRNSFFWMSLEKPDAT</sequence>
<dbReference type="Gene3D" id="2.60.40.1180">
    <property type="entry name" value="Golgi alpha-mannosidase II"/>
    <property type="match status" value="1"/>
</dbReference>
<dbReference type="InterPro" id="IPR017853">
    <property type="entry name" value="GH"/>
</dbReference>
<dbReference type="PANTHER" id="PTHR10357:SF219">
    <property type="entry name" value="MALTOSE ALPHA-D-GLUCOSYLTRANSFERASE"/>
    <property type="match status" value="1"/>
</dbReference>
<dbReference type="InterPro" id="IPR006047">
    <property type="entry name" value="GH13_cat_dom"/>
</dbReference>
<dbReference type="Proteomes" id="UP000187822">
    <property type="component" value="Chromosome I"/>
</dbReference>
<dbReference type="GO" id="GO:0016740">
    <property type="term" value="F:transferase activity"/>
    <property type="evidence" value="ECO:0007669"/>
    <property type="project" value="UniProtKB-KW"/>
</dbReference>
<keyword evidence="11" id="KW-1185">Reference proteome</keyword>
<evidence type="ECO:0000313" key="12">
    <source>
        <dbReference type="Proteomes" id="UP000195607"/>
    </source>
</evidence>
<evidence type="ECO:0000313" key="10">
    <source>
        <dbReference type="EMBL" id="SJK85656.1"/>
    </source>
</evidence>